<comment type="caution">
    <text evidence="3">The sequence shown here is derived from an EMBL/GenBank/DDBJ whole genome shotgun (WGS) entry which is preliminary data.</text>
</comment>
<keyword evidence="2" id="KW-0238">DNA-binding</keyword>
<accession>A0A4R2KG00</accession>
<dbReference type="GO" id="GO:0009307">
    <property type="term" value="P:DNA restriction-modification system"/>
    <property type="evidence" value="ECO:0007669"/>
    <property type="project" value="UniProtKB-KW"/>
</dbReference>
<dbReference type="EMBL" id="SLWW01000016">
    <property type="protein sequence ID" value="TCO69319.1"/>
    <property type="molecule type" value="Genomic_DNA"/>
</dbReference>
<evidence type="ECO:0000313" key="3">
    <source>
        <dbReference type="EMBL" id="TCO69319.1"/>
    </source>
</evidence>
<keyword evidence="1" id="KW-0680">Restriction system</keyword>
<organism evidence="3 4">
    <name type="scientific">Rhodovulum euryhalinum</name>
    <dbReference type="NCBI Taxonomy" id="35805"/>
    <lineage>
        <taxon>Bacteria</taxon>
        <taxon>Pseudomonadati</taxon>
        <taxon>Pseudomonadota</taxon>
        <taxon>Alphaproteobacteria</taxon>
        <taxon>Rhodobacterales</taxon>
        <taxon>Paracoccaceae</taxon>
        <taxon>Rhodovulum</taxon>
    </lineage>
</organism>
<evidence type="ECO:0000313" key="4">
    <source>
        <dbReference type="Proteomes" id="UP000295142"/>
    </source>
</evidence>
<sequence>MDQLWVPHLSPEFEKRISQTVLNARTTQEASGTQLQRAEDTLLAALGLADWTPPEPLNYSARASDAFAAGRLDAQYFMPAKEQVRQSLAALPGRVLGDRVDSIRDIFVPDRAPPDMLVRNYDVTDALVPLLDAEKEPQAAGEIGSIKKTFKDGDLAISRLRAYLREIAVVRTGDDIPSVGSSEFIVLRPKRGRRDISPETLMVFLRATPAQTILKWCQDGSQHPRFSEGDLLSIPVPDAVAGVSDQITTIVQEGFAARYKARQLLEAAKRGVEIAIEDGEDAAMAFLDKAEGAS</sequence>
<dbReference type="Gene3D" id="3.90.220.20">
    <property type="entry name" value="DNA methylase specificity domains"/>
    <property type="match status" value="2"/>
</dbReference>
<dbReference type="Proteomes" id="UP000295142">
    <property type="component" value="Unassembled WGS sequence"/>
</dbReference>
<proteinExistence type="predicted"/>
<gene>
    <name evidence="3" type="ORF">EV655_11648</name>
</gene>
<keyword evidence="4" id="KW-1185">Reference proteome</keyword>
<dbReference type="AlphaFoldDB" id="A0A4R2KG00"/>
<evidence type="ECO:0000256" key="2">
    <source>
        <dbReference type="ARBA" id="ARBA00023125"/>
    </source>
</evidence>
<dbReference type="GO" id="GO:0003677">
    <property type="term" value="F:DNA binding"/>
    <property type="evidence" value="ECO:0007669"/>
    <property type="project" value="UniProtKB-KW"/>
</dbReference>
<evidence type="ECO:0000256" key="1">
    <source>
        <dbReference type="ARBA" id="ARBA00022747"/>
    </source>
</evidence>
<protein>
    <submittedName>
        <fullName evidence="3">Uncharacterized protein</fullName>
    </submittedName>
</protein>
<dbReference type="SUPFAM" id="SSF116734">
    <property type="entry name" value="DNA methylase specificity domain"/>
    <property type="match status" value="1"/>
</dbReference>
<reference evidence="3 4" key="1">
    <citation type="submission" date="2019-03" db="EMBL/GenBank/DDBJ databases">
        <title>Genomic Encyclopedia of Type Strains, Phase IV (KMG-IV): sequencing the most valuable type-strain genomes for metagenomic binning, comparative biology and taxonomic classification.</title>
        <authorList>
            <person name="Goeker M."/>
        </authorList>
    </citation>
    <scope>NUCLEOTIDE SEQUENCE [LARGE SCALE GENOMIC DNA]</scope>
    <source>
        <strain evidence="3 4">DSM 4868</strain>
    </source>
</reference>
<name>A0A4R2KG00_9RHOB</name>
<dbReference type="InterPro" id="IPR044946">
    <property type="entry name" value="Restrct_endonuc_typeI_TRD_sf"/>
</dbReference>